<evidence type="ECO:0000256" key="1">
    <source>
        <dbReference type="SAM" id="SignalP"/>
    </source>
</evidence>
<dbReference type="RefSeq" id="WP_004861286.1">
    <property type="nucleotide sequence ID" value="NZ_JH725054.1"/>
</dbReference>
<dbReference type="GO" id="GO:0019867">
    <property type="term" value="C:outer membrane"/>
    <property type="evidence" value="ECO:0007669"/>
    <property type="project" value="InterPro"/>
</dbReference>
<dbReference type="Pfam" id="PF03797">
    <property type="entry name" value="Autotransporter"/>
    <property type="match status" value="1"/>
</dbReference>
<feature type="signal peptide" evidence="1">
    <location>
        <begin position="1"/>
        <end position="24"/>
    </location>
</feature>
<feature type="domain" description="Autotransporter" evidence="2">
    <location>
        <begin position="817"/>
        <end position="1095"/>
    </location>
</feature>
<keyword evidence="4" id="KW-1185">Reference proteome</keyword>
<feature type="chain" id="PRO_5040160868" evidence="1">
    <location>
        <begin position="25"/>
        <end position="1095"/>
    </location>
</feature>
<accession>A0A9P2W276</accession>
<dbReference type="NCBIfam" id="TIGR01414">
    <property type="entry name" value="autotrans_barl"/>
    <property type="match status" value="1"/>
</dbReference>
<dbReference type="InterPro" id="IPR036709">
    <property type="entry name" value="Autotransporte_beta_dom_sf"/>
</dbReference>
<dbReference type="InterPro" id="IPR011050">
    <property type="entry name" value="Pectin_lyase_fold/virulence"/>
</dbReference>
<dbReference type="InterPro" id="IPR005546">
    <property type="entry name" value="Autotransporte_beta"/>
</dbReference>
<dbReference type="AlphaFoldDB" id="A0A9P2W276"/>
<dbReference type="SMART" id="SM00869">
    <property type="entry name" value="Autotransporter"/>
    <property type="match status" value="1"/>
</dbReference>
<dbReference type="SUPFAM" id="SSF51126">
    <property type="entry name" value="Pectin lyase-like"/>
    <property type="match status" value="2"/>
</dbReference>
<organism evidence="3 4">
    <name type="scientific">Bartonella taylorii 8TBB</name>
    <dbReference type="NCBI Taxonomy" id="1094560"/>
    <lineage>
        <taxon>Bacteria</taxon>
        <taxon>Pseudomonadati</taxon>
        <taxon>Pseudomonadota</taxon>
        <taxon>Alphaproteobacteria</taxon>
        <taxon>Hyphomicrobiales</taxon>
        <taxon>Bartonellaceae</taxon>
        <taxon>Bartonella</taxon>
    </lineage>
</organism>
<reference evidence="3 4" key="1">
    <citation type="submission" date="2012-03" db="EMBL/GenBank/DDBJ databases">
        <title>The Genome Sequence of Bartonella taylorii 8TBB.</title>
        <authorList>
            <consortium name="The Broad Institute Genome Sequencing Platform"/>
            <consortium name="The Broad Institute Genome Sequencing Center for Infectious Disease"/>
            <person name="Feldgarden M."/>
            <person name="Kirby J."/>
            <person name="Kosoy M."/>
            <person name="Birtles R."/>
            <person name="Probert W.S."/>
            <person name="Chiaraviglio L."/>
            <person name="Young S.K."/>
            <person name="Zeng Q."/>
            <person name="Gargeya S."/>
            <person name="Fitzgerald M."/>
            <person name="Haas B."/>
            <person name="Abouelleil A."/>
            <person name="Alvarado L."/>
            <person name="Arachchi H.M."/>
            <person name="Berlin A."/>
            <person name="Chapman S.B."/>
            <person name="Gearin G."/>
            <person name="Goldberg J."/>
            <person name="Griggs A."/>
            <person name="Gujja S."/>
            <person name="Hansen M."/>
            <person name="Heiman D."/>
            <person name="Howarth C."/>
            <person name="Larimer J."/>
            <person name="Lui A."/>
            <person name="MacDonald P.J.P."/>
            <person name="McCowen C."/>
            <person name="Montmayeur A."/>
            <person name="Murphy C."/>
            <person name="Neiman D."/>
            <person name="Pearson M."/>
            <person name="Priest M."/>
            <person name="Roberts A."/>
            <person name="Saif S."/>
            <person name="Shea T."/>
            <person name="Sisk P."/>
            <person name="Stolte C."/>
            <person name="Sykes S."/>
            <person name="Wortman J."/>
            <person name="Nusbaum C."/>
            <person name="Birren B."/>
        </authorList>
    </citation>
    <scope>NUCLEOTIDE SEQUENCE [LARGE SCALE GENOMIC DNA]</scope>
    <source>
        <strain evidence="3 4">8TBB</strain>
    </source>
</reference>
<dbReference type="OrthoDB" id="7926499at2"/>
<evidence type="ECO:0000313" key="3">
    <source>
        <dbReference type="EMBL" id="EJF92402.1"/>
    </source>
</evidence>
<keyword evidence="1" id="KW-0732">Signal</keyword>
<dbReference type="PROSITE" id="PS51208">
    <property type="entry name" value="AUTOTRANSPORTER"/>
    <property type="match status" value="1"/>
</dbReference>
<comment type="caution">
    <text evidence="3">The sequence shown here is derived from an EMBL/GenBank/DDBJ whole genome shotgun (WGS) entry which is preliminary data.</text>
</comment>
<protein>
    <submittedName>
        <fullName evidence="3">Outer membrane autotransporter barrel domain-containing protein</fullName>
    </submittedName>
</protein>
<dbReference type="InterPro" id="IPR012332">
    <property type="entry name" value="Autotransporter_pectin_lyase_C"/>
</dbReference>
<dbReference type="Gene3D" id="2.160.20.20">
    <property type="match status" value="1"/>
</dbReference>
<dbReference type="Gene3D" id="2.40.128.130">
    <property type="entry name" value="Autotransporter beta-domain"/>
    <property type="match status" value="1"/>
</dbReference>
<sequence>MYKNTLLSYTAITATILLSAHSNAHTRSFFANKGADKIAPTGENYENVYALAGGKIHGKDLTISGLPVQERSTIKAISGVEANQSGSIIELEGNTTIKNVATGLWAHESGRIKMTGGSIRPKKVNIRIPIGVEAETNGSIELKNVAIEVSNQDQNTKTPDRTEIIEGVGTSIKSGGTLSMFASSIKANHLGVAFEESHNDKNALENVKIDIIGPLIAFKESIGISAIKKSKVSLKNITITHARTGIHANDNSQITISGGSIQGNNMGIYAEKESTITLENNIEILSNDYGLSANGLQSQITMKGGTLTTAGAQPAVLANSGGKIYLTDVIVHTNDDGTLTQKPQEEDEILMTQGLQAQYAQSKVIMIRGSMTTTGLQPAVLAGSGGQVDLIDVSMNARNVGLQAQNEQSKVTMKRGTITTSGETLSITRRNPAVLASSGGQIDLIDVSIETNDIGLQAQNEQSKITMKGGALTTTGWRSVIFATCGGQIELVDAHIHTDSNGLTVRGNQSKIILKDSEIRANILLVGRPNQGDSGESSVIANHSILEGSAKDSERNPTQTVLSLINGTTWYLKASTNNNNNQPFDLTKKLHSTVFMLNLNDSTIVFKEPTQDQYQTLHIGTKTPNTINNTVTNKTVYSATGSAKIYFNTQWSDSAPTEQQKTDRLLIHGNVSGTTTIYINNLSKNESKKAKNSVPWNRRGLSLVQVSGKAEETAFKLANGYTTIDGLPYKYVLNAYGPTSSNGKADVSQSLLGKNENFWDFRLQNIHLDPEEKTRALVPQVASYLVMPNAVFSAGYADVNNQNTLLNNTQIRVFYPETRKKKGIFLSSYGNKIILSSNHNPLQYGYGADVHYAALQAGITLAALENQNLTTEFGLLGTYGTLAFTPKDMEGSDKSTLNKWSLTAYGSVHHNNGMYVNAFFSYGALKGNITTALIGNTAKVDNTETLSASAIVGQKIITGIEKLIFEPQAQLVYQRLILGSFSDIDGFKANMGNPQQWLVRIGGRLTQTMLPIEGDHTVSFYGKFNILKAFGDKGTIQVGNTFHLDSMGASLEGGLGVNAHLSQNIVLHGDVSYQRNIQKSGISGTNFSGGIRYRF</sequence>
<gene>
    <name evidence="3" type="ORF">ME9_01610</name>
</gene>
<name>A0A9P2W276_BARTA</name>
<dbReference type="InterPro" id="IPR006315">
    <property type="entry name" value="OM_autotransptr_brl_dom"/>
</dbReference>
<dbReference type="EMBL" id="AIMD01000053">
    <property type="protein sequence ID" value="EJF92402.1"/>
    <property type="molecule type" value="Genomic_DNA"/>
</dbReference>
<dbReference type="SUPFAM" id="SSF103515">
    <property type="entry name" value="Autotransporter"/>
    <property type="match status" value="1"/>
</dbReference>
<evidence type="ECO:0000259" key="2">
    <source>
        <dbReference type="PROSITE" id="PS51208"/>
    </source>
</evidence>
<evidence type="ECO:0000313" key="4">
    <source>
        <dbReference type="Proteomes" id="UP000002648"/>
    </source>
</evidence>
<proteinExistence type="predicted"/>
<dbReference type="Proteomes" id="UP000002648">
    <property type="component" value="Unassembled WGS sequence"/>
</dbReference>